<dbReference type="AlphaFoldDB" id="A0A811PQ06"/>
<dbReference type="FunFam" id="3.40.50.300:FF:001091">
    <property type="entry name" value="Probable disease resistance protein At1g61300"/>
    <property type="match status" value="1"/>
</dbReference>
<dbReference type="GO" id="GO:0042742">
    <property type="term" value="P:defense response to bacterium"/>
    <property type="evidence" value="ECO:0007669"/>
    <property type="project" value="UniProtKB-ARBA"/>
</dbReference>
<evidence type="ECO:0000256" key="1">
    <source>
        <dbReference type="ARBA" id="ARBA00008894"/>
    </source>
</evidence>
<dbReference type="Gene3D" id="1.10.10.10">
    <property type="entry name" value="Winged helix-like DNA-binding domain superfamily/Winged helix DNA-binding domain"/>
    <property type="match status" value="1"/>
</dbReference>
<dbReference type="EMBL" id="CAJGYO010000007">
    <property type="protein sequence ID" value="CAD6245357.1"/>
    <property type="molecule type" value="Genomic_DNA"/>
</dbReference>
<dbReference type="CDD" id="cd14798">
    <property type="entry name" value="RX-CC_like"/>
    <property type="match status" value="1"/>
</dbReference>
<dbReference type="InterPro" id="IPR058922">
    <property type="entry name" value="WHD_DRP"/>
</dbReference>
<dbReference type="Gene3D" id="1.20.5.4130">
    <property type="match status" value="1"/>
</dbReference>
<dbReference type="Gene3D" id="1.10.8.430">
    <property type="entry name" value="Helical domain of apoptotic protease-activating factors"/>
    <property type="match status" value="1"/>
</dbReference>
<evidence type="ECO:0000259" key="8">
    <source>
        <dbReference type="Pfam" id="PF18052"/>
    </source>
</evidence>
<dbReference type="InterPro" id="IPR055414">
    <property type="entry name" value="LRR_R13L4/SHOC2-like"/>
</dbReference>
<dbReference type="GO" id="GO:0002758">
    <property type="term" value="P:innate immune response-activating signaling pathway"/>
    <property type="evidence" value="ECO:0007669"/>
    <property type="project" value="UniProtKB-ARBA"/>
</dbReference>
<dbReference type="Proteomes" id="UP000604825">
    <property type="component" value="Unassembled WGS sequence"/>
</dbReference>
<evidence type="ECO:0000256" key="4">
    <source>
        <dbReference type="ARBA" id="ARBA00022741"/>
    </source>
</evidence>
<proteinExistence type="inferred from homology"/>
<dbReference type="InterPro" id="IPR027417">
    <property type="entry name" value="P-loop_NTPase"/>
</dbReference>
<dbReference type="Pfam" id="PF18052">
    <property type="entry name" value="Rx_N"/>
    <property type="match status" value="1"/>
</dbReference>
<dbReference type="FunFam" id="1.10.10.10:FF:000322">
    <property type="entry name" value="Probable disease resistance protein At1g63360"/>
    <property type="match status" value="1"/>
</dbReference>
<feature type="domain" description="NB-ARC" evidence="7">
    <location>
        <begin position="183"/>
        <end position="355"/>
    </location>
</feature>
<dbReference type="PRINTS" id="PR00364">
    <property type="entry name" value="DISEASERSIST"/>
</dbReference>
<dbReference type="GO" id="GO:0043531">
    <property type="term" value="F:ADP binding"/>
    <property type="evidence" value="ECO:0007669"/>
    <property type="project" value="InterPro"/>
</dbReference>
<keyword evidence="2" id="KW-0433">Leucine-rich repeat</keyword>
<dbReference type="Pfam" id="PF23559">
    <property type="entry name" value="WHD_DRP"/>
    <property type="match status" value="1"/>
</dbReference>
<dbReference type="Pfam" id="PF00931">
    <property type="entry name" value="NB-ARC"/>
    <property type="match status" value="1"/>
</dbReference>
<comment type="caution">
    <text evidence="11">The sequence shown here is derived from an EMBL/GenBank/DDBJ whole genome shotgun (WGS) entry which is preliminary data.</text>
</comment>
<gene>
    <name evidence="11" type="ORF">NCGR_LOCUS29698</name>
</gene>
<evidence type="ECO:0000256" key="6">
    <source>
        <dbReference type="ARBA" id="ARBA00023054"/>
    </source>
</evidence>
<dbReference type="InterPro" id="IPR036388">
    <property type="entry name" value="WH-like_DNA-bd_sf"/>
</dbReference>
<evidence type="ECO:0000313" key="12">
    <source>
        <dbReference type="Proteomes" id="UP000604825"/>
    </source>
</evidence>
<evidence type="ECO:0000259" key="7">
    <source>
        <dbReference type="Pfam" id="PF00931"/>
    </source>
</evidence>
<dbReference type="SUPFAM" id="SSF52058">
    <property type="entry name" value="L domain-like"/>
    <property type="match status" value="1"/>
</dbReference>
<dbReference type="Gene3D" id="3.80.10.10">
    <property type="entry name" value="Ribonuclease Inhibitor"/>
    <property type="match status" value="1"/>
</dbReference>
<name>A0A811PQ06_9POAL</name>
<feature type="domain" description="Disease resistance N-terminal" evidence="8">
    <location>
        <begin position="11"/>
        <end position="98"/>
    </location>
</feature>
<dbReference type="InterPro" id="IPR032675">
    <property type="entry name" value="LRR_dom_sf"/>
</dbReference>
<evidence type="ECO:0000259" key="9">
    <source>
        <dbReference type="Pfam" id="PF23559"/>
    </source>
</evidence>
<dbReference type="PANTHER" id="PTHR23155:SF1167">
    <property type="entry name" value="OS08G0412100 PROTEIN"/>
    <property type="match status" value="1"/>
</dbReference>
<evidence type="ECO:0000313" key="11">
    <source>
        <dbReference type="EMBL" id="CAD6245357.1"/>
    </source>
</evidence>
<dbReference type="GO" id="GO:0009626">
    <property type="term" value="P:plant-type hypersensitive response"/>
    <property type="evidence" value="ECO:0007669"/>
    <property type="project" value="UniProtKB-ARBA"/>
</dbReference>
<dbReference type="InterPro" id="IPR041118">
    <property type="entry name" value="Rx_N"/>
</dbReference>
<dbReference type="InterPro" id="IPR002182">
    <property type="entry name" value="NB-ARC"/>
</dbReference>
<feature type="domain" description="Disease resistance protein winged helix" evidence="9">
    <location>
        <begin position="443"/>
        <end position="514"/>
    </location>
</feature>
<organism evidence="11 12">
    <name type="scientific">Miscanthus lutarioriparius</name>
    <dbReference type="NCBI Taxonomy" id="422564"/>
    <lineage>
        <taxon>Eukaryota</taxon>
        <taxon>Viridiplantae</taxon>
        <taxon>Streptophyta</taxon>
        <taxon>Embryophyta</taxon>
        <taxon>Tracheophyta</taxon>
        <taxon>Spermatophyta</taxon>
        <taxon>Magnoliopsida</taxon>
        <taxon>Liliopsida</taxon>
        <taxon>Poales</taxon>
        <taxon>Poaceae</taxon>
        <taxon>PACMAD clade</taxon>
        <taxon>Panicoideae</taxon>
        <taxon>Andropogonodae</taxon>
        <taxon>Andropogoneae</taxon>
        <taxon>Saccharinae</taxon>
        <taxon>Miscanthus</taxon>
    </lineage>
</organism>
<evidence type="ECO:0000256" key="2">
    <source>
        <dbReference type="ARBA" id="ARBA00022614"/>
    </source>
</evidence>
<feature type="domain" description="Disease resistance R13L4/SHOC-2-like LRR" evidence="10">
    <location>
        <begin position="564"/>
        <end position="938"/>
    </location>
</feature>
<dbReference type="InterPro" id="IPR038005">
    <property type="entry name" value="RX-like_CC"/>
</dbReference>
<dbReference type="Gene3D" id="3.40.50.300">
    <property type="entry name" value="P-loop containing nucleotide triphosphate hydrolases"/>
    <property type="match status" value="1"/>
</dbReference>
<keyword evidence="6" id="KW-0175">Coiled coil</keyword>
<keyword evidence="4" id="KW-0547">Nucleotide-binding</keyword>
<evidence type="ECO:0000256" key="3">
    <source>
        <dbReference type="ARBA" id="ARBA00022737"/>
    </source>
</evidence>
<protein>
    <submittedName>
        <fullName evidence="11">Uncharacterized protein</fullName>
    </submittedName>
</protein>
<dbReference type="InterPro" id="IPR042197">
    <property type="entry name" value="Apaf_helical"/>
</dbReference>
<dbReference type="PANTHER" id="PTHR23155">
    <property type="entry name" value="DISEASE RESISTANCE PROTEIN RP"/>
    <property type="match status" value="1"/>
</dbReference>
<evidence type="ECO:0000256" key="5">
    <source>
        <dbReference type="ARBA" id="ARBA00022821"/>
    </source>
</evidence>
<keyword evidence="5" id="KW-0611">Plant defense</keyword>
<comment type="similarity">
    <text evidence="1">Belongs to the disease resistance NB-LRR family.</text>
</comment>
<evidence type="ECO:0000259" key="10">
    <source>
        <dbReference type="Pfam" id="PF23598"/>
    </source>
</evidence>
<dbReference type="OrthoDB" id="611041at2759"/>
<reference evidence="11" key="1">
    <citation type="submission" date="2020-10" db="EMBL/GenBank/DDBJ databases">
        <authorList>
            <person name="Han B."/>
            <person name="Lu T."/>
            <person name="Zhao Q."/>
            <person name="Huang X."/>
            <person name="Zhao Y."/>
        </authorList>
    </citation>
    <scope>NUCLEOTIDE SEQUENCE</scope>
</reference>
<keyword evidence="12" id="KW-1185">Reference proteome</keyword>
<dbReference type="Pfam" id="PF23598">
    <property type="entry name" value="LRR_14"/>
    <property type="match status" value="1"/>
</dbReference>
<dbReference type="SUPFAM" id="SSF52540">
    <property type="entry name" value="P-loop containing nucleoside triphosphate hydrolases"/>
    <property type="match status" value="1"/>
</dbReference>
<sequence length="945" mass="106178">MEVVSASHGSLSPLLGKLTALLADECGRLKGVRREIRSLKSELTSMQAAVQKYSMLQDPDVQAKAWISLVRELVYDTEDVIDKFIHQLGDGGHQSQSGFKEFFSKTIRGLKTLGSRRGIASQIGDLKVRVKEVKELKNSYKLDDTARITDTARSTCEHSAVDPRLSALFVEETHLVGIDGPRDHLVTWMMEEENSSAKHSRVLSIVGFGGLGKTTLAKEVCHKIQGYFDCHAFVSVSQQPNVKKIMKDVISQVPCKKDFLEDIDIWDEKKFIGKLRELLQDKRYLIVIDDIWSTAAWDTIKCAFPENKFSSRIIATTRIVDVARSCCLGGNDRMYEMEALSDVHSRKLFFKRTFGSEDSCPEGLKQVSNEILKKCGGLPLAIISISSLLANKPSLKTEWEKVRRSIGSALGKNRSLEGMNSILCLSYNDLPPNLKTCLLYLSIFPEDYVIVRETLVRRWIAEGFISEERGLSKQEVAENHFYELINKSMVQPVDVGYDGKARACQVHDMMLELIISKSIEDNFISVVGHGQTDLVNREGSIRRLSVQHIDKELVSVLENQDLSHVRSLRVITSSCIKHLPSLVKFQTLRVLDFEGCQGLEEYDMNGIDKLFQLKYLSLRGTNMSEIPSGIVRLYDLDTLDLTNTYIEVLPSRIVQLTKLQYLLVGRFHSLHSLRGHTKIPDGIGNMSNLRVITGFNITKSSLGAVAELGNLTSLNELHLQLDGRGSEKYKRHEEMLLFSLCKLGSCKLQSFWICTSDSTPLQFLDSWSPLPSSLQRFRMTTSYYLPKIPKWITPALSSLAYLNINLVKATEEDLGVLGEIPALISLLLTFKTFQEERLTIRGHGFPCLKELYIYSRYSCAINLLFEEGALPKLEKLHLPFLVLCAKSNGFYLGIGHLPCLKHATIILRNDGGASSSENRAAAAAIWNEANAHSNHPRLTIYGEME</sequence>
<dbReference type="InterPro" id="IPR044974">
    <property type="entry name" value="Disease_R_plants"/>
</dbReference>
<accession>A0A811PQ06</accession>
<keyword evidence="3" id="KW-0677">Repeat</keyword>